<comment type="similarity">
    <text evidence="3">Belongs to the glycosyl hydrolase 18 family. Chitinase class V subfamily.</text>
</comment>
<comment type="caution">
    <text evidence="17">The sequence shown here is derived from an EMBL/GenBank/DDBJ whole genome shotgun (WGS) entry which is preliminary data.</text>
</comment>
<dbReference type="EMBL" id="JAUEPN010000002">
    <property type="protein sequence ID" value="KAK3299587.1"/>
    <property type="molecule type" value="Genomic_DNA"/>
</dbReference>
<feature type="domain" description="GH18" evidence="16">
    <location>
        <begin position="118"/>
        <end position="474"/>
    </location>
</feature>
<evidence type="ECO:0000256" key="9">
    <source>
        <dbReference type="ARBA" id="ARBA00023277"/>
    </source>
</evidence>
<feature type="disulfide bond" evidence="12">
    <location>
        <begin position="81"/>
        <end position="93"/>
    </location>
</feature>
<evidence type="ECO:0000256" key="12">
    <source>
        <dbReference type="PROSITE-ProRule" id="PRU00261"/>
    </source>
</evidence>
<keyword evidence="10 13" id="KW-0326">Glycosidase</keyword>
<dbReference type="Gene3D" id="3.30.60.10">
    <property type="entry name" value="Endochitinase-like"/>
    <property type="match status" value="1"/>
</dbReference>
<keyword evidence="6 12" id="KW-0147">Chitin-binding</keyword>
<evidence type="ECO:0000256" key="5">
    <source>
        <dbReference type="ARBA" id="ARBA00022525"/>
    </source>
</evidence>
<evidence type="ECO:0000313" key="18">
    <source>
        <dbReference type="Proteomes" id="UP001278766"/>
    </source>
</evidence>
<keyword evidence="14" id="KW-0732">Signal</keyword>
<evidence type="ECO:0000259" key="16">
    <source>
        <dbReference type="PROSITE" id="PS51910"/>
    </source>
</evidence>
<evidence type="ECO:0000256" key="8">
    <source>
        <dbReference type="ARBA" id="ARBA00023024"/>
    </source>
</evidence>
<dbReference type="SUPFAM" id="SSF54556">
    <property type="entry name" value="Chitinase insertion domain"/>
    <property type="match status" value="1"/>
</dbReference>
<evidence type="ECO:0000313" key="17">
    <source>
        <dbReference type="EMBL" id="KAK3299587.1"/>
    </source>
</evidence>
<dbReference type="PANTHER" id="PTHR11177">
    <property type="entry name" value="CHITINASE"/>
    <property type="match status" value="1"/>
</dbReference>
<dbReference type="PANTHER" id="PTHR11177:SF333">
    <property type="entry name" value="CHITINASE"/>
    <property type="match status" value="1"/>
</dbReference>
<evidence type="ECO:0000256" key="14">
    <source>
        <dbReference type="SAM" id="SignalP"/>
    </source>
</evidence>
<keyword evidence="8" id="KW-0146">Chitin degradation</keyword>
<dbReference type="GO" id="GO:0006032">
    <property type="term" value="P:chitin catabolic process"/>
    <property type="evidence" value="ECO:0007669"/>
    <property type="project" value="UniProtKB-KW"/>
</dbReference>
<gene>
    <name evidence="17" type="ORF">B0H64DRAFT_422976</name>
</gene>
<dbReference type="SMART" id="SM00636">
    <property type="entry name" value="Glyco_18"/>
    <property type="match status" value="1"/>
</dbReference>
<dbReference type="InterPro" id="IPR017853">
    <property type="entry name" value="GH"/>
</dbReference>
<feature type="domain" description="Chitin-binding type-1" evidence="15">
    <location>
        <begin position="64"/>
        <end position="118"/>
    </location>
</feature>
<feature type="chain" id="PRO_5042171248" description="chitinase" evidence="14">
    <location>
        <begin position="23"/>
        <end position="1158"/>
    </location>
</feature>
<dbReference type="GeneID" id="87842539"/>
<dbReference type="CDD" id="cd06922">
    <property type="entry name" value="ChtBD1_GH18_1"/>
    <property type="match status" value="1"/>
</dbReference>
<dbReference type="Pfam" id="PF00187">
    <property type="entry name" value="Chitin_bind_1"/>
    <property type="match status" value="1"/>
</dbReference>
<dbReference type="EC" id="3.2.1.14" evidence="4"/>
<evidence type="ECO:0000256" key="1">
    <source>
        <dbReference type="ARBA" id="ARBA00000822"/>
    </source>
</evidence>
<dbReference type="Pfam" id="PF00704">
    <property type="entry name" value="Glyco_hydro_18"/>
    <property type="match status" value="1"/>
</dbReference>
<organism evidence="17 18">
    <name type="scientific">Chaetomium fimeti</name>
    <dbReference type="NCBI Taxonomy" id="1854472"/>
    <lineage>
        <taxon>Eukaryota</taxon>
        <taxon>Fungi</taxon>
        <taxon>Dikarya</taxon>
        <taxon>Ascomycota</taxon>
        <taxon>Pezizomycotina</taxon>
        <taxon>Sordariomycetes</taxon>
        <taxon>Sordariomycetidae</taxon>
        <taxon>Sordariales</taxon>
        <taxon>Chaetomiaceae</taxon>
        <taxon>Chaetomium</taxon>
    </lineage>
</organism>
<evidence type="ECO:0000256" key="4">
    <source>
        <dbReference type="ARBA" id="ARBA00012729"/>
    </source>
</evidence>
<keyword evidence="18" id="KW-1185">Reference proteome</keyword>
<dbReference type="InterPro" id="IPR050314">
    <property type="entry name" value="Glycosyl_Hydrlase_18"/>
</dbReference>
<reference evidence="17" key="1">
    <citation type="journal article" date="2023" name="Mol. Phylogenet. Evol.">
        <title>Genome-scale phylogeny and comparative genomics of the fungal order Sordariales.</title>
        <authorList>
            <person name="Hensen N."/>
            <person name="Bonometti L."/>
            <person name="Westerberg I."/>
            <person name="Brannstrom I.O."/>
            <person name="Guillou S."/>
            <person name="Cros-Aarteil S."/>
            <person name="Calhoun S."/>
            <person name="Haridas S."/>
            <person name="Kuo A."/>
            <person name="Mondo S."/>
            <person name="Pangilinan J."/>
            <person name="Riley R."/>
            <person name="LaButti K."/>
            <person name="Andreopoulos B."/>
            <person name="Lipzen A."/>
            <person name="Chen C."/>
            <person name="Yan M."/>
            <person name="Daum C."/>
            <person name="Ng V."/>
            <person name="Clum A."/>
            <person name="Steindorff A."/>
            <person name="Ohm R.A."/>
            <person name="Martin F."/>
            <person name="Silar P."/>
            <person name="Natvig D.O."/>
            <person name="Lalanne C."/>
            <person name="Gautier V."/>
            <person name="Ament-Velasquez S.L."/>
            <person name="Kruys A."/>
            <person name="Hutchinson M.I."/>
            <person name="Powell A.J."/>
            <person name="Barry K."/>
            <person name="Miller A.N."/>
            <person name="Grigoriev I.V."/>
            <person name="Debuchy R."/>
            <person name="Gladieux P."/>
            <person name="Hiltunen Thoren M."/>
            <person name="Johannesson H."/>
        </authorList>
    </citation>
    <scope>NUCLEOTIDE SEQUENCE</scope>
    <source>
        <strain evidence="17">CBS 168.71</strain>
    </source>
</reference>
<dbReference type="CDD" id="cd00035">
    <property type="entry name" value="ChtBD1"/>
    <property type="match status" value="1"/>
</dbReference>
<dbReference type="InterPro" id="IPR036861">
    <property type="entry name" value="Endochitinase-like_sf"/>
</dbReference>
<evidence type="ECO:0000259" key="15">
    <source>
        <dbReference type="PROSITE" id="PS50941"/>
    </source>
</evidence>
<dbReference type="PROSITE" id="PS01095">
    <property type="entry name" value="GH18_1"/>
    <property type="match status" value="1"/>
</dbReference>
<keyword evidence="11" id="KW-0624">Polysaccharide degradation</keyword>
<dbReference type="InterPro" id="IPR001002">
    <property type="entry name" value="Chitin-bd_1"/>
</dbReference>
<dbReference type="GO" id="GO:0008061">
    <property type="term" value="F:chitin binding"/>
    <property type="evidence" value="ECO:0007669"/>
    <property type="project" value="UniProtKB-UniRule"/>
</dbReference>
<name>A0AAE0HN31_9PEZI</name>
<evidence type="ECO:0000256" key="3">
    <source>
        <dbReference type="ARBA" id="ARBA00008682"/>
    </source>
</evidence>
<dbReference type="SMART" id="SM00270">
    <property type="entry name" value="ChtBD1"/>
    <property type="match status" value="1"/>
</dbReference>
<comment type="caution">
    <text evidence="12">Lacks conserved residue(s) required for the propagation of feature annotation.</text>
</comment>
<dbReference type="PROSITE" id="PS00026">
    <property type="entry name" value="CHIT_BIND_I_1"/>
    <property type="match status" value="1"/>
</dbReference>
<evidence type="ECO:0000256" key="2">
    <source>
        <dbReference type="ARBA" id="ARBA00004613"/>
    </source>
</evidence>
<evidence type="ECO:0000256" key="6">
    <source>
        <dbReference type="ARBA" id="ARBA00022669"/>
    </source>
</evidence>
<evidence type="ECO:0000256" key="13">
    <source>
        <dbReference type="RuleBase" id="RU000489"/>
    </source>
</evidence>
<comment type="subcellular location">
    <subcellularLocation>
        <location evidence="2">Secreted</location>
    </subcellularLocation>
</comment>
<evidence type="ECO:0000256" key="11">
    <source>
        <dbReference type="ARBA" id="ARBA00023326"/>
    </source>
</evidence>
<dbReference type="AlphaFoldDB" id="A0AAE0HN31"/>
<dbReference type="Gene3D" id="3.20.20.80">
    <property type="entry name" value="Glycosidases"/>
    <property type="match status" value="1"/>
</dbReference>
<dbReference type="GO" id="GO:0005576">
    <property type="term" value="C:extracellular region"/>
    <property type="evidence" value="ECO:0007669"/>
    <property type="project" value="UniProtKB-SubCell"/>
</dbReference>
<dbReference type="InterPro" id="IPR029070">
    <property type="entry name" value="Chitinase_insertion_sf"/>
</dbReference>
<reference evidence="17" key="2">
    <citation type="submission" date="2023-06" db="EMBL/GenBank/DDBJ databases">
        <authorList>
            <consortium name="Lawrence Berkeley National Laboratory"/>
            <person name="Haridas S."/>
            <person name="Hensen N."/>
            <person name="Bonometti L."/>
            <person name="Westerberg I."/>
            <person name="Brannstrom I.O."/>
            <person name="Guillou S."/>
            <person name="Cros-Aarteil S."/>
            <person name="Calhoun S."/>
            <person name="Kuo A."/>
            <person name="Mondo S."/>
            <person name="Pangilinan J."/>
            <person name="Riley R."/>
            <person name="Labutti K."/>
            <person name="Andreopoulos B."/>
            <person name="Lipzen A."/>
            <person name="Chen C."/>
            <person name="Yanf M."/>
            <person name="Daum C."/>
            <person name="Ng V."/>
            <person name="Clum A."/>
            <person name="Steindorff A."/>
            <person name="Ohm R."/>
            <person name="Martin F."/>
            <person name="Silar P."/>
            <person name="Natvig D."/>
            <person name="Lalanne C."/>
            <person name="Gautier V."/>
            <person name="Ament-Velasquez S.L."/>
            <person name="Kruys A."/>
            <person name="Hutchinson M.I."/>
            <person name="Powell A.J."/>
            <person name="Barry K."/>
            <person name="Miller A.N."/>
            <person name="Grigoriev I.V."/>
            <person name="Debuchy R."/>
            <person name="Gladieux P."/>
            <person name="Thoren M.H."/>
            <person name="Johannesson H."/>
        </authorList>
    </citation>
    <scope>NUCLEOTIDE SEQUENCE</scope>
    <source>
        <strain evidence="17">CBS 168.71</strain>
    </source>
</reference>
<dbReference type="SUPFAM" id="SSF51445">
    <property type="entry name" value="(Trans)glycosidases"/>
    <property type="match status" value="1"/>
</dbReference>
<feature type="signal peptide" evidence="14">
    <location>
        <begin position="1"/>
        <end position="22"/>
    </location>
</feature>
<dbReference type="PROSITE" id="PS50941">
    <property type="entry name" value="CHIT_BIND_I_2"/>
    <property type="match status" value="1"/>
</dbReference>
<keyword evidence="9" id="KW-0119">Carbohydrate metabolism</keyword>
<dbReference type="PROSITE" id="PS51910">
    <property type="entry name" value="GH18_2"/>
    <property type="match status" value="1"/>
</dbReference>
<keyword evidence="5" id="KW-0964">Secreted</keyword>
<dbReference type="InterPro" id="IPR001223">
    <property type="entry name" value="Glyco_hydro18_cat"/>
</dbReference>
<dbReference type="InterPro" id="IPR011583">
    <property type="entry name" value="Chitinase_II/V-like_cat"/>
</dbReference>
<dbReference type="InterPro" id="IPR018371">
    <property type="entry name" value="Chitin-binding_1_CS"/>
</dbReference>
<comment type="catalytic activity">
    <reaction evidence="1">
        <text>Random endo-hydrolysis of N-acetyl-beta-D-glucosaminide (1-&gt;4)-beta-linkages in chitin and chitodextrins.</text>
        <dbReference type="EC" id="3.2.1.14"/>
    </reaction>
</comment>
<dbReference type="InterPro" id="IPR001579">
    <property type="entry name" value="Glyco_hydro_18_chit_AS"/>
</dbReference>
<sequence length="1158" mass="125777">MFFFTAVLLFFCLLFNVNPAVSQQDYSCSPTKPCKLGCCGTNNVCGMGPAYCAPGNCTSTCDAKSECDPGWGAEWSQRSKCPLNVCCSEFGFCGTTEDFCGDNKVKAPSCPDGTSANSKLIGYYEGWSTTKACNGMNPESLLFTAYTHLNYAFAFIDPNTYKIANMQDSDEKYMPRLTALKNYNPGLEVWIAVGGWSMNDPDQPTKRTFSELAASTAHQDVFFASLLSFMDKYGFDGVDIDWEYPVAEERSGAPEDYDNFVTFLKRLRAVLGSKGLTITLPASYWYLQHFNLKEMEPVLDWFNIMSYDLHGTWDGTNPYLGPYINSHTNLTEIDLALELLWRNDIDSKKVVMGMGFYGRSFTLTDPNCRTAGCGFSAGGNPGRCSASAGTLMFSEIQEIIDSGDAEVTTDEKAAVKIVTWGGNQWVSYDDESTLKTKVDYANEKCLGGTMVWAASTDDHKGTAIRALAKAAGRTDLSQPPALASKANIDPSQCVWGECGASCPSGLVPVESSGSNASPLGIELGCNQGKRNFCCPSKNPPTCTWKGSPKFCGMLASNRCNDQEIEISASTDGCWTGHKSLCCTKTDTTTNLDSCEWLGAAPICAAGAGIGSILGLFTTPVAAAFSFMSYGCPDSDKPNELTKGKAGQGGQQSCTINGGFKSYCCKDPTPWENCKWRAGNTVWVQWEKILAGPIGNLFFDFSTDCKTGCEPGEVTVATDGFGCRSGTYSYFCCADPNKPATPDLPEIELCPGPVSLPGQSRTPEPGTDLDNVWEEGDLYDDTCSLPPPQLRKRLIRAARPHLMGFDSNETETELRARSANDGIHHPSLGAIEIPNIFDRGLMKRGARDHFMKLCGPNGQQGGIWVQNYPPSTSIIRSTVRAFTAARRGVCALAGITALTTLDPQANWVTEHVFEKQEFRDAIEWMADGHAPGGQTLTAGAAPFAGVFDTNGIFQDPWPSANFPSLTTVRGWAGNINDAFTGLLGRTTDVGLNNANIVNLQVCDADYNLYKEHIVAGANFISRANYDGYTDPFDRIGILTDTIDTFAYRGHQAVVQSYSQTYTALAQLWGDFGRYAATKGIQYDFAGAFKEVIPANLESQVASARTLFGTYLDEEIAFWGSNAARTTYTPTIVADMVQRLAGWKTNLNTLISLPINQMTP</sequence>
<dbReference type="Gene3D" id="3.10.50.10">
    <property type="match status" value="1"/>
</dbReference>
<dbReference type="Proteomes" id="UP001278766">
    <property type="component" value="Unassembled WGS sequence"/>
</dbReference>
<keyword evidence="7 13" id="KW-0378">Hydrolase</keyword>
<dbReference type="SUPFAM" id="SSF57016">
    <property type="entry name" value="Plant lectins/antimicrobial peptides"/>
    <property type="match status" value="1"/>
</dbReference>
<dbReference type="GO" id="GO:0008843">
    <property type="term" value="F:endochitinase activity"/>
    <property type="evidence" value="ECO:0007669"/>
    <property type="project" value="UniProtKB-EC"/>
</dbReference>
<evidence type="ECO:0000256" key="10">
    <source>
        <dbReference type="ARBA" id="ARBA00023295"/>
    </source>
</evidence>
<evidence type="ECO:0000256" key="7">
    <source>
        <dbReference type="ARBA" id="ARBA00022801"/>
    </source>
</evidence>
<accession>A0AAE0HN31</accession>
<dbReference type="GO" id="GO:0000272">
    <property type="term" value="P:polysaccharide catabolic process"/>
    <property type="evidence" value="ECO:0007669"/>
    <property type="project" value="UniProtKB-KW"/>
</dbReference>
<dbReference type="RefSeq" id="XP_062663101.1">
    <property type="nucleotide sequence ID" value="XM_062805591.1"/>
</dbReference>
<proteinExistence type="inferred from homology"/>
<feature type="disulfide bond" evidence="12">
    <location>
        <begin position="86"/>
        <end position="100"/>
    </location>
</feature>
<keyword evidence="12" id="KW-1015">Disulfide bond</keyword>
<protein>
    <recommendedName>
        <fullName evidence="4">chitinase</fullName>
        <ecNumber evidence="4">3.2.1.14</ecNumber>
    </recommendedName>
</protein>